<dbReference type="EC" id="2.7.13.3" evidence="2"/>
<feature type="transmembrane region" description="Helical" evidence="5">
    <location>
        <begin position="51"/>
        <end position="67"/>
    </location>
</feature>
<dbReference type="PANTHER" id="PTHR43047:SF64">
    <property type="entry name" value="HISTIDINE KINASE CONTAINING CHEY-HOMOLOGOUS RECEIVER DOMAIN AND PAS DOMAIN-RELATED"/>
    <property type="match status" value="1"/>
</dbReference>
<dbReference type="InParanoid" id="A0A078AHA9"/>
<evidence type="ECO:0000313" key="8">
    <source>
        <dbReference type="Proteomes" id="UP000039865"/>
    </source>
</evidence>
<evidence type="ECO:0000256" key="5">
    <source>
        <dbReference type="SAM" id="Phobius"/>
    </source>
</evidence>
<dbReference type="Gene3D" id="3.30.565.10">
    <property type="entry name" value="Histidine kinase-like ATPase, C-terminal domain"/>
    <property type="match status" value="1"/>
</dbReference>
<evidence type="ECO:0000256" key="4">
    <source>
        <dbReference type="ARBA" id="ARBA00022777"/>
    </source>
</evidence>
<keyword evidence="5" id="KW-0472">Membrane</keyword>
<dbReference type="PANTHER" id="PTHR43047">
    <property type="entry name" value="TWO-COMPONENT HISTIDINE PROTEIN KINASE"/>
    <property type="match status" value="1"/>
</dbReference>
<evidence type="ECO:0000259" key="6">
    <source>
        <dbReference type="PROSITE" id="PS50109"/>
    </source>
</evidence>
<dbReference type="InterPro" id="IPR036890">
    <property type="entry name" value="HATPase_C_sf"/>
</dbReference>
<keyword evidence="5" id="KW-0812">Transmembrane</keyword>
<dbReference type="PRINTS" id="PR00344">
    <property type="entry name" value="BCTRLSENSOR"/>
</dbReference>
<dbReference type="Proteomes" id="UP000039865">
    <property type="component" value="Unassembled WGS sequence"/>
</dbReference>
<organism evidence="7 8">
    <name type="scientific">Stylonychia lemnae</name>
    <name type="common">Ciliate</name>
    <dbReference type="NCBI Taxonomy" id="5949"/>
    <lineage>
        <taxon>Eukaryota</taxon>
        <taxon>Sar</taxon>
        <taxon>Alveolata</taxon>
        <taxon>Ciliophora</taxon>
        <taxon>Intramacronucleata</taxon>
        <taxon>Spirotrichea</taxon>
        <taxon>Stichotrichia</taxon>
        <taxon>Sporadotrichida</taxon>
        <taxon>Oxytrichidae</taxon>
        <taxon>Stylonychinae</taxon>
        <taxon>Stylonychia</taxon>
    </lineage>
</organism>
<dbReference type="InterPro" id="IPR011006">
    <property type="entry name" value="CheY-like_superfamily"/>
</dbReference>
<keyword evidence="5" id="KW-1133">Transmembrane helix</keyword>
<dbReference type="OrthoDB" id="60033at2759"/>
<name>A0A078AHA9_STYLE</name>
<keyword evidence="3" id="KW-0808">Transferase</keyword>
<dbReference type="SUPFAM" id="SSF52172">
    <property type="entry name" value="CheY-like"/>
    <property type="match status" value="1"/>
</dbReference>
<feature type="domain" description="Histidine kinase" evidence="6">
    <location>
        <begin position="518"/>
        <end position="707"/>
    </location>
</feature>
<dbReference type="SUPFAM" id="SSF55874">
    <property type="entry name" value="ATPase domain of HSP90 chaperone/DNA topoisomerase II/histidine kinase"/>
    <property type="match status" value="1"/>
</dbReference>
<accession>A0A078AHA9</accession>
<feature type="transmembrane region" description="Helical" evidence="5">
    <location>
        <begin position="334"/>
        <end position="353"/>
    </location>
</feature>
<dbReference type="GO" id="GO:0004673">
    <property type="term" value="F:protein histidine kinase activity"/>
    <property type="evidence" value="ECO:0007669"/>
    <property type="project" value="UniProtKB-EC"/>
</dbReference>
<evidence type="ECO:0000313" key="7">
    <source>
        <dbReference type="EMBL" id="CDW80228.1"/>
    </source>
</evidence>
<dbReference type="InterPro" id="IPR003594">
    <property type="entry name" value="HATPase_dom"/>
</dbReference>
<evidence type="ECO:0000256" key="2">
    <source>
        <dbReference type="ARBA" id="ARBA00012438"/>
    </source>
</evidence>
<protein>
    <recommendedName>
        <fullName evidence="2">histidine kinase</fullName>
        <ecNumber evidence="2">2.7.13.3</ecNumber>
    </recommendedName>
</protein>
<dbReference type="Pfam" id="PF02518">
    <property type="entry name" value="HATPase_c"/>
    <property type="match status" value="1"/>
</dbReference>
<sequence length="1414" mass="163481">MQGMNWVSKELKKSFITFKLDEINQNILKSIEIAQIIYLVAMVDAYFNNKSWALIVLIVSLILFQFIKKNLEIIKEKSNKIKAERALSLPDIQSENQYNTYDSLSVNNVIQNLDLKINQRALSVDFNMQFMNRFDEKRQQMVITDKRGIEAKSSLNTDLHHIKTSNNYNELISDASIKLSNNFNQQESESNNRESMTDLDSMLLGSKSPEIAKTSNQLRFRNKKGPGNLQNSSGALAHQASSEISDQSSMFSFGRKIKSKIYHRRFERYIQAPVKLAAGLFKTKDRAQRNIYSQDVLGILFFIIFQSIYIISREYVVRGSLIMVIMMYQQNESFIENICLFGYTLGTLYLSILRLKYLEDTDYTQFENTHMLQSSKNLIEQIFNTVPDGIGVIDFTGTSFSNKIFTDLIGDPSNPDSFFKNLKQFIREGQNNQGTAFTLFEDLKIYHKNILSQNRQNSLASESREYFTVQQTQKNKNSKIEPRKYYMIFMSKIIFEGKVCLLLTMRDVTNQKVIQEKKLVDEVKNRIFKSFTHELKNPLNQFDLDSFITRIEKTMINQLKSQNVVFRVSRDPDLPKIIYSDPEKLEQILLNLLLNAQKFTQKGWIKFKIMKYQTKKIEIGNDKDDFHIRFMVLDTGNGIEKERVQTIFNLFEQNQTGIGKESLQNKKSAGLGLTISQNLCIALGGQIRCKSELAQGSVFYFDIKYTLEKDLQKSKSLNPNDLNSAQMNRVISPNGYSIQDEDKIEENEAVYMYKTQIGKFNTTFDQNDIPIDEVDQDEFNYAKNFSGLQNKFTNLGPNQNQLNLGIHTIPEHLSEQSQSMSFKLTNNDNRRNSDQYNSIMNHIMHPEGSVSNQNPAMQMSSKTACFEEEKQSRAQKNYENANLKIKKIIQNDKNYSFTGLKDLVSNPDLFELQFREEENIVQIKWSKNQKIGQNMSDQENKFFQANDSEAQQIDRNRQQLAMKNMHTQFYAHQQSTLDQPIKKTITAKKSEQMNEQILREAQLHLGQANGKKLNLKNVIDGSNEDIIQESKESFQFGDQDQSNLNTGRTLDSLDEHIKIDIIGDYAKLLGRERHQQMNNNSSYYVQKRKLIQTQHSQQCEPKESHPIKNPFNYFENIEENMFMEEEKSIRRSSSMNKLRQENINKEKYDMRKMKVKEPNAFKLINSQNPSFIPSGKESSQNSARQLMIDDCRESSIIRKKNHSLSDSKIQKIEIQKTIEESKDDGGKIKDQAREFNSMGTNINHFIPKPYLEKDDQASDINNINDFLGDGSIYNHPLAHESNAQNLAAQEAPQNQDYPYRQQQNQIQVQQGPSIQKIKNNCCAEIMIVDDIDYNRYILVQVIQTLFGLDCIQACNGQDCIDQVEELDSKTCLALTAYNDEKQKCLGVGMKRFLTKPAKSDELRGILMEIATGKL</sequence>
<keyword evidence="8" id="KW-1185">Reference proteome</keyword>
<reference evidence="7 8" key="1">
    <citation type="submission" date="2014-06" db="EMBL/GenBank/DDBJ databases">
        <authorList>
            <person name="Swart Estienne"/>
        </authorList>
    </citation>
    <scope>NUCLEOTIDE SEQUENCE [LARGE SCALE GENOMIC DNA]</scope>
    <source>
        <strain evidence="7 8">130c</strain>
    </source>
</reference>
<dbReference type="SMART" id="SM00387">
    <property type="entry name" value="HATPase_c"/>
    <property type="match status" value="1"/>
</dbReference>
<keyword evidence="4 7" id="KW-0418">Kinase</keyword>
<dbReference type="PROSITE" id="PS50109">
    <property type="entry name" value="HIS_KIN"/>
    <property type="match status" value="1"/>
</dbReference>
<dbReference type="InterPro" id="IPR005467">
    <property type="entry name" value="His_kinase_dom"/>
</dbReference>
<dbReference type="InterPro" id="IPR004358">
    <property type="entry name" value="Sig_transdc_His_kin-like_C"/>
</dbReference>
<dbReference type="EMBL" id="CCKQ01008762">
    <property type="protein sequence ID" value="CDW80228.1"/>
    <property type="molecule type" value="Genomic_DNA"/>
</dbReference>
<gene>
    <name evidence="7" type="primary">Contig14913.g15891</name>
    <name evidence="7" type="ORF">STYLEM_9224</name>
</gene>
<proteinExistence type="predicted"/>
<evidence type="ECO:0000256" key="1">
    <source>
        <dbReference type="ARBA" id="ARBA00000085"/>
    </source>
</evidence>
<feature type="transmembrane region" description="Helical" evidence="5">
    <location>
        <begin position="291"/>
        <end position="311"/>
    </location>
</feature>
<comment type="catalytic activity">
    <reaction evidence="1">
        <text>ATP + protein L-histidine = ADP + protein N-phospho-L-histidine.</text>
        <dbReference type="EC" id="2.7.13.3"/>
    </reaction>
</comment>
<evidence type="ECO:0000256" key="3">
    <source>
        <dbReference type="ARBA" id="ARBA00022679"/>
    </source>
</evidence>